<dbReference type="GO" id="GO:0004065">
    <property type="term" value="F:arylsulfatase activity"/>
    <property type="evidence" value="ECO:0007669"/>
    <property type="project" value="TreeGrafter"/>
</dbReference>
<sequence length="497" mass="57288">MRNTLIVLLMACCGAAWAQQNKPTQPNIIWLMAEDMSLDLECYGMPAVKTPNLNKMAENGVRFDACFVTNSICSPSRSAMLVGTHQLKINAQNHRSNRNVPLDAHFKPFTYWLREAGYTCILGHHGVMRQGRKVDANFKHADLGPWDGKTQFGLFDKYDTFEKADQPFFAQIQLLATHRGDWWDEVRSQSKHPVDPQSVVMPKYLADHPVIRMDWAKYLDQVEFIDNEVGMIFKELEAKGMADNTIVIFIGDNGRCNLKGKGYLHDAGLRIPFIVYYPKVLKGGQVRKDVVSSTDITATILDFASVKIPDYMTGHPVFAKDFKRESVYATRDLWDEIQEKSRAVTTNNWKYIRNDIPELPWDAHQAYLEFYRPALHVMRQLYKEGKLTETEKQYFSKTKPKEELYDLSKDPDEMVNLADNSSYKKLLEEFRAETKQFDLQMAPVSNVFEPVTADAVKVLAWIKKDKPELYQQMLEGKEIGFQHLSKDFKALKRKKSE</sequence>
<dbReference type="PANTHER" id="PTHR42693:SF53">
    <property type="entry name" value="ENDO-4-O-SULFATASE"/>
    <property type="match status" value="1"/>
</dbReference>
<protein>
    <submittedName>
        <fullName evidence="5">Arylsulfatase A-like enzyme</fullName>
    </submittedName>
</protein>
<dbReference type="Pfam" id="PF00884">
    <property type="entry name" value="Sulfatase"/>
    <property type="match status" value="1"/>
</dbReference>
<feature type="domain" description="Sulfatase N-terminal" evidence="4">
    <location>
        <begin position="26"/>
        <end position="304"/>
    </location>
</feature>
<dbReference type="RefSeq" id="WP_229203337.1">
    <property type="nucleotide sequence ID" value="NZ_QGDT01000005.1"/>
</dbReference>
<feature type="chain" id="PRO_5016433390" evidence="3">
    <location>
        <begin position="19"/>
        <end position="497"/>
    </location>
</feature>
<evidence type="ECO:0000313" key="5">
    <source>
        <dbReference type="EMBL" id="PWJ57969.1"/>
    </source>
</evidence>
<dbReference type="InterPro" id="IPR050738">
    <property type="entry name" value="Sulfatase"/>
</dbReference>
<gene>
    <name evidence="5" type="ORF">CLV98_105149</name>
</gene>
<feature type="signal peptide" evidence="3">
    <location>
        <begin position="1"/>
        <end position="18"/>
    </location>
</feature>
<dbReference type="CDD" id="cd16027">
    <property type="entry name" value="SGSH"/>
    <property type="match status" value="1"/>
</dbReference>
<comment type="caution">
    <text evidence="5">The sequence shown here is derived from an EMBL/GenBank/DDBJ whole genome shotgun (WGS) entry which is preliminary data.</text>
</comment>
<keyword evidence="3" id="KW-0732">Signal</keyword>
<keyword evidence="2" id="KW-0378">Hydrolase</keyword>
<evidence type="ECO:0000256" key="2">
    <source>
        <dbReference type="ARBA" id="ARBA00022801"/>
    </source>
</evidence>
<dbReference type="Gene3D" id="3.40.720.10">
    <property type="entry name" value="Alkaline Phosphatase, subunit A"/>
    <property type="match status" value="1"/>
</dbReference>
<dbReference type="PANTHER" id="PTHR42693">
    <property type="entry name" value="ARYLSULFATASE FAMILY MEMBER"/>
    <property type="match status" value="1"/>
</dbReference>
<organism evidence="5 6">
    <name type="scientific">Dyadobacter jejuensis</name>
    <dbReference type="NCBI Taxonomy" id="1082580"/>
    <lineage>
        <taxon>Bacteria</taxon>
        <taxon>Pseudomonadati</taxon>
        <taxon>Bacteroidota</taxon>
        <taxon>Cytophagia</taxon>
        <taxon>Cytophagales</taxon>
        <taxon>Spirosomataceae</taxon>
        <taxon>Dyadobacter</taxon>
    </lineage>
</organism>
<keyword evidence="6" id="KW-1185">Reference proteome</keyword>
<evidence type="ECO:0000313" key="6">
    <source>
        <dbReference type="Proteomes" id="UP000245880"/>
    </source>
</evidence>
<dbReference type="AlphaFoldDB" id="A0A316AL40"/>
<proteinExistence type="inferred from homology"/>
<comment type="similarity">
    <text evidence="1">Belongs to the sulfatase family.</text>
</comment>
<name>A0A316AL40_9BACT</name>
<accession>A0A316AL40</accession>
<dbReference type="Proteomes" id="UP000245880">
    <property type="component" value="Unassembled WGS sequence"/>
</dbReference>
<evidence type="ECO:0000259" key="4">
    <source>
        <dbReference type="Pfam" id="PF00884"/>
    </source>
</evidence>
<dbReference type="SUPFAM" id="SSF53649">
    <property type="entry name" value="Alkaline phosphatase-like"/>
    <property type="match status" value="1"/>
</dbReference>
<reference evidence="5 6" key="1">
    <citation type="submission" date="2018-03" db="EMBL/GenBank/DDBJ databases">
        <title>Genomic Encyclopedia of Archaeal and Bacterial Type Strains, Phase II (KMG-II): from individual species to whole genera.</title>
        <authorList>
            <person name="Goeker M."/>
        </authorList>
    </citation>
    <scope>NUCLEOTIDE SEQUENCE [LARGE SCALE GENOMIC DNA]</scope>
    <source>
        <strain evidence="5 6">DSM 100346</strain>
    </source>
</reference>
<evidence type="ECO:0000256" key="3">
    <source>
        <dbReference type="SAM" id="SignalP"/>
    </source>
</evidence>
<evidence type="ECO:0000256" key="1">
    <source>
        <dbReference type="ARBA" id="ARBA00008779"/>
    </source>
</evidence>
<dbReference type="EMBL" id="QGDT01000005">
    <property type="protein sequence ID" value="PWJ57969.1"/>
    <property type="molecule type" value="Genomic_DNA"/>
</dbReference>
<dbReference type="InterPro" id="IPR017850">
    <property type="entry name" value="Alkaline_phosphatase_core_sf"/>
</dbReference>
<dbReference type="InterPro" id="IPR000917">
    <property type="entry name" value="Sulfatase_N"/>
</dbReference>